<proteinExistence type="predicted"/>
<evidence type="ECO:0000256" key="1">
    <source>
        <dbReference type="SAM" id="MobiDB-lite"/>
    </source>
</evidence>
<evidence type="ECO:0000313" key="2">
    <source>
        <dbReference type="EMBL" id="GBF92062.1"/>
    </source>
</evidence>
<name>A0A2V0NZG1_9CHLO</name>
<reference evidence="2 3" key="1">
    <citation type="journal article" date="2018" name="Sci. Rep.">
        <title>Raphidocelis subcapitata (=Pseudokirchneriella subcapitata) provides an insight into genome evolution and environmental adaptations in the Sphaeropleales.</title>
        <authorList>
            <person name="Suzuki S."/>
            <person name="Yamaguchi H."/>
            <person name="Nakajima N."/>
            <person name="Kawachi M."/>
        </authorList>
    </citation>
    <scope>NUCLEOTIDE SEQUENCE [LARGE SCALE GENOMIC DNA]</scope>
    <source>
        <strain evidence="2 3">NIES-35</strain>
    </source>
</reference>
<keyword evidence="3" id="KW-1185">Reference proteome</keyword>
<evidence type="ECO:0000313" key="3">
    <source>
        <dbReference type="Proteomes" id="UP000247498"/>
    </source>
</evidence>
<accession>A0A2V0NZG1</accession>
<dbReference type="AlphaFoldDB" id="A0A2V0NZG1"/>
<dbReference type="Proteomes" id="UP000247498">
    <property type="component" value="Unassembled WGS sequence"/>
</dbReference>
<feature type="compositionally biased region" description="Gly residues" evidence="1">
    <location>
        <begin position="90"/>
        <end position="111"/>
    </location>
</feature>
<sequence>MHAGDAASPFAAASTSGRASPGAPPPPEEPRGAVLRRQGSSGRDGATFLQRQDSASMQGSGYAADAPSDADSDIVLLHHSAPGPHHRHGAGGGGAAAASAGGGGAGGGPRGGAASADRTDSAWDRARRGRGTDAVLRRDSASDLVPDGPAGGGGSRRSSTDEARLGGAGTSSAAAAGAGAGAAETAAAAAAASAGPGPGSPPRGGAGQRRRASPLPRPPAARGEAAAARSGAARASDDGGAAAAAAPPPPEAEQQGSPGAGGSRGGSPDREHGAREGEPHSPGAADTLAQARAVVFSSDGGGARPPADCLCDSYQIASRDAKDPEMLLQARAAVLGRSFSGGSCGAASPRAAALSVVVPRPGSATHGAAHGASEYVVDSPRDRAERLAAAGLAEAGSP</sequence>
<feature type="compositionally biased region" description="Low complexity" evidence="1">
    <location>
        <begin position="220"/>
        <end position="245"/>
    </location>
</feature>
<dbReference type="InParanoid" id="A0A2V0NZG1"/>
<feature type="compositionally biased region" description="Basic and acidic residues" evidence="1">
    <location>
        <begin position="117"/>
        <end position="126"/>
    </location>
</feature>
<gene>
    <name evidence="2" type="ORF">Rsub_04409</name>
</gene>
<comment type="caution">
    <text evidence="2">The sequence shown here is derived from an EMBL/GenBank/DDBJ whole genome shotgun (WGS) entry which is preliminary data.</text>
</comment>
<feature type="compositionally biased region" description="Polar residues" evidence="1">
    <location>
        <begin position="49"/>
        <end position="59"/>
    </location>
</feature>
<protein>
    <submittedName>
        <fullName evidence="2">Uncharacterized protein</fullName>
    </submittedName>
</protein>
<feature type="compositionally biased region" description="Low complexity" evidence="1">
    <location>
        <begin position="1"/>
        <end position="21"/>
    </location>
</feature>
<organism evidence="2 3">
    <name type="scientific">Raphidocelis subcapitata</name>
    <dbReference type="NCBI Taxonomy" id="307507"/>
    <lineage>
        <taxon>Eukaryota</taxon>
        <taxon>Viridiplantae</taxon>
        <taxon>Chlorophyta</taxon>
        <taxon>core chlorophytes</taxon>
        <taxon>Chlorophyceae</taxon>
        <taxon>CS clade</taxon>
        <taxon>Sphaeropleales</taxon>
        <taxon>Selenastraceae</taxon>
        <taxon>Raphidocelis</taxon>
    </lineage>
</organism>
<feature type="region of interest" description="Disordered" evidence="1">
    <location>
        <begin position="1"/>
        <end position="307"/>
    </location>
</feature>
<dbReference type="EMBL" id="BDRX01000029">
    <property type="protein sequence ID" value="GBF92062.1"/>
    <property type="molecule type" value="Genomic_DNA"/>
</dbReference>
<feature type="compositionally biased region" description="Low complexity" evidence="1">
    <location>
        <begin position="170"/>
        <end position="195"/>
    </location>
</feature>
<feature type="compositionally biased region" description="Basic and acidic residues" evidence="1">
    <location>
        <begin position="267"/>
        <end position="279"/>
    </location>
</feature>